<gene>
    <name evidence="3" type="ORF">G3N56_19610</name>
</gene>
<proteinExistence type="predicted"/>
<dbReference type="PANTHER" id="PTHR12558">
    <property type="entry name" value="CELL DIVISION CYCLE 16,23,27"/>
    <property type="match status" value="1"/>
</dbReference>
<evidence type="ECO:0000256" key="1">
    <source>
        <dbReference type="PROSITE-ProRule" id="PRU00339"/>
    </source>
</evidence>
<dbReference type="PANTHER" id="PTHR12558:SF13">
    <property type="entry name" value="CELL DIVISION CYCLE PROTEIN 27 HOMOLOG"/>
    <property type="match status" value="1"/>
</dbReference>
<feature type="region of interest" description="Disordered" evidence="2">
    <location>
        <begin position="1"/>
        <end position="148"/>
    </location>
</feature>
<evidence type="ECO:0000313" key="4">
    <source>
        <dbReference type="Proteomes" id="UP000469724"/>
    </source>
</evidence>
<dbReference type="SUPFAM" id="SSF48452">
    <property type="entry name" value="TPR-like"/>
    <property type="match status" value="2"/>
</dbReference>
<feature type="repeat" description="TPR" evidence="1">
    <location>
        <begin position="267"/>
        <end position="300"/>
    </location>
</feature>
<organism evidence="3 4">
    <name type="scientific">Desulfolutivibrio sulfodismutans</name>
    <dbReference type="NCBI Taxonomy" id="63561"/>
    <lineage>
        <taxon>Bacteria</taxon>
        <taxon>Pseudomonadati</taxon>
        <taxon>Thermodesulfobacteriota</taxon>
        <taxon>Desulfovibrionia</taxon>
        <taxon>Desulfovibrionales</taxon>
        <taxon>Desulfovibrionaceae</taxon>
        <taxon>Desulfolutivibrio</taxon>
    </lineage>
</organism>
<feature type="compositionally biased region" description="Low complexity" evidence="2">
    <location>
        <begin position="104"/>
        <end position="132"/>
    </location>
</feature>
<dbReference type="PROSITE" id="PS50005">
    <property type="entry name" value="TPR"/>
    <property type="match status" value="1"/>
</dbReference>
<accession>A0A7K3NUM1</accession>
<keyword evidence="4" id="KW-1185">Reference proteome</keyword>
<dbReference type="SMART" id="SM00028">
    <property type="entry name" value="TPR"/>
    <property type="match status" value="5"/>
</dbReference>
<evidence type="ECO:0000313" key="3">
    <source>
        <dbReference type="EMBL" id="NDY58949.1"/>
    </source>
</evidence>
<dbReference type="InterPro" id="IPR011990">
    <property type="entry name" value="TPR-like_helical_dom_sf"/>
</dbReference>
<feature type="compositionally biased region" description="Pro residues" evidence="2">
    <location>
        <begin position="1"/>
        <end position="13"/>
    </location>
</feature>
<dbReference type="Proteomes" id="UP000469724">
    <property type="component" value="Unassembled WGS sequence"/>
</dbReference>
<reference evidence="3 4" key="1">
    <citation type="submission" date="2020-02" db="EMBL/GenBank/DDBJ databases">
        <title>Comparative genomics of sulfur disproportionating microorganisms.</title>
        <authorList>
            <person name="Ward L.M."/>
            <person name="Bertran E."/>
            <person name="Johnston D.T."/>
        </authorList>
    </citation>
    <scope>NUCLEOTIDE SEQUENCE [LARGE SCALE GENOMIC DNA]</scope>
    <source>
        <strain evidence="3 4">DSM 3696</strain>
    </source>
</reference>
<name>A0A7K3NUM1_9BACT</name>
<comment type="caution">
    <text evidence="3">The sequence shown here is derived from an EMBL/GenBank/DDBJ whole genome shotgun (WGS) entry which is preliminary data.</text>
</comment>
<feature type="compositionally biased region" description="Pro residues" evidence="2">
    <location>
        <begin position="73"/>
        <end position="88"/>
    </location>
</feature>
<keyword evidence="1" id="KW-0802">TPR repeat</keyword>
<dbReference type="AlphaFoldDB" id="A0A7K3NUM1"/>
<evidence type="ECO:0000256" key="2">
    <source>
        <dbReference type="SAM" id="MobiDB-lite"/>
    </source>
</evidence>
<dbReference type="Gene3D" id="1.25.40.10">
    <property type="entry name" value="Tetratricopeptide repeat domain"/>
    <property type="match status" value="4"/>
</dbReference>
<sequence>APTAPPLAAPPQTPSGDTSGRTSGLPPLPPGLESREGELKARVTPPSPPIAAAPVAPVFSGPQAVRSKVSRDAPPPGTPGEPLPPPTVPAAAPEPAAPSPSAPVPEQAAPAAPVGSPASGEPGQPATEPATEPTEEEPPLEQAQAESENDGMLMAAQAKRLVGENEEALAMLTVLKERNTLTPEQREETLYARAETLYDINKKDPLAHFDAIQGAFQEALNYNAKSSHIPGALLVLGMLNLKAGNIPEATAYFSILRKRYPNDENIPLIHFYWGEHYFEKGDYQKAAKEYQELIQRYPESRYVREASMGMAKSLVRLGQYKEAWQIADYIEKRWPRYYTEFPPLLRINGEITYRLGDFKKSKDYYLTSYNIDPNSEGSDLVLARLGDIASHLGKAREATEFYELDVSRFPDKEGGLISKMRLAERGVYDDPSISDMFSAFDKPVQGGPEAIYSQIVRDHPQSPLAPLAQLKLAMWQLYKDRHLQALESATTFEKMFPNNPLSQRAGEVAATAFDRMVEPMLRNQQYVQIAELWREHPLLEKHRSIISDKGQLAAALSFLRTGNPGESLRLALPFVQPTQTEPGVNALLLALHIYQEGSAWREILSLLDKVRDWKFTMDQRQRLEYSAAQALEHLGDTARSRPLWARLAADFSLPAPRRAIAMYYQAKEAKAKNDPEKTLVFAQEAMALLRENNLDQDKIVDCLNMLVDAAKSLGQYPQALDYAEQYGKTLPENGPDFAANRFRMAAIYREMGETDKWRSTLEQMRDAMPNTLYGRMAASELSARALEDRADALTRSN</sequence>
<dbReference type="EMBL" id="JAAGRQ010000169">
    <property type="protein sequence ID" value="NDY58949.1"/>
    <property type="molecule type" value="Genomic_DNA"/>
</dbReference>
<protein>
    <submittedName>
        <fullName evidence="3">Tetratricopeptide repeat protein</fullName>
    </submittedName>
</protein>
<dbReference type="Pfam" id="PF13432">
    <property type="entry name" value="TPR_16"/>
    <property type="match status" value="1"/>
</dbReference>
<dbReference type="InterPro" id="IPR019734">
    <property type="entry name" value="TPR_rpt"/>
</dbReference>
<dbReference type="RefSeq" id="WP_163304008.1">
    <property type="nucleotide sequence ID" value="NZ_JAAGRQ010000169.1"/>
</dbReference>
<feature type="non-terminal residue" evidence="3">
    <location>
        <position position="1"/>
    </location>
</feature>